<feature type="chain" id="PRO_5017445114" evidence="1">
    <location>
        <begin position="24"/>
        <end position="545"/>
    </location>
</feature>
<proteinExistence type="predicted"/>
<evidence type="ECO:0000313" key="4">
    <source>
        <dbReference type="Proteomes" id="UP000266183"/>
    </source>
</evidence>
<dbReference type="AlphaFoldDB" id="A0A385SWH4"/>
<sequence length="545" mass="59251">MHKIHKIGFLIACAMICAVTSQAQIDKRGAWFKSAGGKLMDQAYAITTDSSGNVYVTGGFQEASDFSSDHRLTANGDTDIFLAKYDAQGELVWLQNAGSDAKQTYSLSEYGSDIAFYDGYIYVTGRFLSSARFGQTEIQSNGGADVFLAKYSLDGALQWVRHGGGEHEDLARSLAIDTYGNIYVTGSFQSTAVFEGQMITSTNSTEMFLVKYDPLGNLVWLKSSSGASKGQGNAVACHENYCITSGNFEGSIRFEGTELQTNDQAVFVNKYNLSGELIWSKKIGDSKSISVEDVVASKDGIAVVGNFNERLQHNNLKYMSNGNLDAYMTLLSVSGETVHIQTWGGPGRDKVKRIVQARDGQFLVAGTFNSFLTWNNSILASTGGDDVFIASFSTDGRYLWNESFGGIEQDQLNGLAITQKGLCVAGLFVGQMNFGNTTFHSAGASDAFLGVLPVNVNDKAAPGKRETAKIALYPNPASHHVIVGSEKKMDELKIFDLSGKVLYEQRIDGLNQIQINLKGFKPGLYLLKVQAEHQVSDARLVIEKQ</sequence>
<accession>A0A385SWH4</accession>
<keyword evidence="4" id="KW-1185">Reference proteome</keyword>
<dbReference type="RefSeq" id="WP_119758572.1">
    <property type="nucleotide sequence ID" value="NZ_CP032382.1"/>
</dbReference>
<dbReference type="InterPro" id="IPR011042">
    <property type="entry name" value="6-blade_b-propeller_TolB-like"/>
</dbReference>
<evidence type="ECO:0000313" key="3">
    <source>
        <dbReference type="EMBL" id="AYB35324.1"/>
    </source>
</evidence>
<dbReference type="InterPro" id="IPR011047">
    <property type="entry name" value="Quinoprotein_ADH-like_sf"/>
</dbReference>
<evidence type="ECO:0000256" key="1">
    <source>
        <dbReference type="SAM" id="SignalP"/>
    </source>
</evidence>
<dbReference type="EMBL" id="CP032382">
    <property type="protein sequence ID" value="AYB35324.1"/>
    <property type="molecule type" value="Genomic_DNA"/>
</dbReference>
<dbReference type="Pfam" id="PF18962">
    <property type="entry name" value="Por_Secre_tail"/>
    <property type="match status" value="1"/>
</dbReference>
<dbReference type="InterPro" id="IPR010620">
    <property type="entry name" value="SBBP_repeat"/>
</dbReference>
<dbReference type="NCBIfam" id="TIGR04183">
    <property type="entry name" value="Por_Secre_tail"/>
    <property type="match status" value="1"/>
</dbReference>
<dbReference type="InterPro" id="IPR052918">
    <property type="entry name" value="Motility_Chemotaxis_Reg"/>
</dbReference>
<dbReference type="Gene3D" id="2.120.10.30">
    <property type="entry name" value="TolB, C-terminal domain"/>
    <property type="match status" value="1"/>
</dbReference>
<dbReference type="PANTHER" id="PTHR35580">
    <property type="entry name" value="CELL SURFACE GLYCOPROTEIN (S-LAYER PROTEIN)-LIKE PROTEIN"/>
    <property type="match status" value="1"/>
</dbReference>
<keyword evidence="1" id="KW-0732">Signal</keyword>
<protein>
    <submittedName>
        <fullName evidence="3">T9SS C-terminal target domain-containing protein</fullName>
    </submittedName>
</protein>
<dbReference type="Proteomes" id="UP000266183">
    <property type="component" value="Chromosome"/>
</dbReference>
<organism evidence="3 4">
    <name type="scientific">Chryseolinea soli</name>
    <dbReference type="NCBI Taxonomy" id="2321403"/>
    <lineage>
        <taxon>Bacteria</taxon>
        <taxon>Pseudomonadati</taxon>
        <taxon>Bacteroidota</taxon>
        <taxon>Cytophagia</taxon>
        <taxon>Cytophagales</taxon>
        <taxon>Fulvivirgaceae</taxon>
        <taxon>Chryseolinea</taxon>
    </lineage>
</organism>
<reference evidence="4" key="1">
    <citation type="submission" date="2018-09" db="EMBL/GenBank/DDBJ databases">
        <title>Chryseolinea sp. KIS68-18 isolated from soil.</title>
        <authorList>
            <person name="Weon H.-Y."/>
            <person name="Kwon S.-W."/>
            <person name="Lee S.A."/>
        </authorList>
    </citation>
    <scope>NUCLEOTIDE SEQUENCE [LARGE SCALE GENOMIC DNA]</scope>
    <source>
        <strain evidence="4">KIS68-18</strain>
    </source>
</reference>
<dbReference type="InterPro" id="IPR026444">
    <property type="entry name" value="Secre_tail"/>
</dbReference>
<feature type="signal peptide" evidence="1">
    <location>
        <begin position="1"/>
        <end position="23"/>
    </location>
</feature>
<name>A0A385SWH4_9BACT</name>
<feature type="domain" description="Secretion system C-terminal sorting" evidence="2">
    <location>
        <begin position="472"/>
        <end position="542"/>
    </location>
</feature>
<dbReference type="KEGG" id="chk:D4L85_34170"/>
<dbReference type="OrthoDB" id="610424at2"/>
<evidence type="ECO:0000259" key="2">
    <source>
        <dbReference type="Pfam" id="PF18962"/>
    </source>
</evidence>
<dbReference type="Pfam" id="PF06739">
    <property type="entry name" value="SBBP"/>
    <property type="match status" value="1"/>
</dbReference>
<gene>
    <name evidence="3" type="ORF">D4L85_34170</name>
</gene>
<dbReference type="PANTHER" id="PTHR35580:SF1">
    <property type="entry name" value="PHYTASE-LIKE DOMAIN-CONTAINING PROTEIN"/>
    <property type="match status" value="1"/>
</dbReference>
<dbReference type="SUPFAM" id="SSF50998">
    <property type="entry name" value="Quinoprotein alcohol dehydrogenase-like"/>
    <property type="match status" value="1"/>
</dbReference>